<reference evidence="9" key="1">
    <citation type="submission" date="2025-08" db="UniProtKB">
        <authorList>
            <consortium name="RefSeq"/>
        </authorList>
    </citation>
    <scope>IDENTIFICATION</scope>
</reference>
<evidence type="ECO:0000313" key="9">
    <source>
        <dbReference type="RefSeq" id="XP_030642446.1"/>
    </source>
</evidence>
<dbReference type="OrthoDB" id="3246549at2759"/>
<feature type="repeat" description="ANK" evidence="6">
    <location>
        <begin position="167"/>
        <end position="199"/>
    </location>
</feature>
<dbReference type="Pfam" id="PF00023">
    <property type="entry name" value="Ank"/>
    <property type="match status" value="1"/>
</dbReference>
<evidence type="ECO:0000256" key="5">
    <source>
        <dbReference type="ARBA" id="ARBA00023043"/>
    </source>
</evidence>
<accession>A0A6J2WGF5</accession>
<dbReference type="UniPathway" id="UPA00143"/>
<name>A0A6J2WGF5_CHACN</name>
<dbReference type="PANTHER" id="PTHR24136:SF17">
    <property type="entry name" value="ANKYRIN REPEAT AND SOCS BOX PROTEIN 9"/>
    <property type="match status" value="1"/>
</dbReference>
<feature type="repeat" description="ANK" evidence="6">
    <location>
        <begin position="100"/>
        <end position="132"/>
    </location>
</feature>
<dbReference type="SUPFAM" id="SSF48403">
    <property type="entry name" value="Ankyrin repeat"/>
    <property type="match status" value="1"/>
</dbReference>
<dbReference type="Pfam" id="PF07525">
    <property type="entry name" value="SOCS_box"/>
    <property type="match status" value="1"/>
</dbReference>
<sequence length="307" mass="32837">MTEQAEHRDTRTDQTRPARAAVYFSNPIMSDTESDWSPIHDAAYNGRLLSLHNLIGQGASVNLTTLDGVSPLHGACQQGHTGCVKLLIQHGANVNTSTVNWNTPLSEACAQGHLACVNLLLQQGASPSAAGNPAFPSPIHTAAARGHTDCVESLVRYGADIDQSSDQSGTPLFTACANQQLTTVRKLLDAGANVNRGKSGDSPLHIAARLPDPELVKTLLAHGADQTLRNAAGKRALDLAPLNSAVETLLGPREGPSPLLQLCRLSIRKTLGQDRLREIHSLSIPSELKQYLLYRSEPWTNMGDVDS</sequence>
<dbReference type="PROSITE" id="PS50297">
    <property type="entry name" value="ANK_REP_REGION"/>
    <property type="match status" value="5"/>
</dbReference>
<dbReference type="GeneID" id="115822672"/>
<evidence type="ECO:0000313" key="8">
    <source>
        <dbReference type="Proteomes" id="UP000504632"/>
    </source>
</evidence>
<dbReference type="PROSITE" id="PS50225">
    <property type="entry name" value="SOCS"/>
    <property type="match status" value="1"/>
</dbReference>
<keyword evidence="4" id="KW-0833">Ubl conjugation pathway</keyword>
<dbReference type="InterPro" id="IPR036036">
    <property type="entry name" value="SOCS_box-like_dom_sf"/>
</dbReference>
<dbReference type="GO" id="GO:0045732">
    <property type="term" value="P:positive regulation of protein catabolic process"/>
    <property type="evidence" value="ECO:0007669"/>
    <property type="project" value="TreeGrafter"/>
</dbReference>
<dbReference type="FunFam" id="1.10.750.20:FF:000001">
    <property type="entry name" value="Ankyrin repeat and SOCS box containing 1"/>
    <property type="match status" value="1"/>
</dbReference>
<dbReference type="Pfam" id="PF12796">
    <property type="entry name" value="Ank_2"/>
    <property type="match status" value="2"/>
</dbReference>
<evidence type="ECO:0000256" key="3">
    <source>
        <dbReference type="ARBA" id="ARBA00022737"/>
    </source>
</evidence>
<dbReference type="GO" id="GO:0035556">
    <property type="term" value="P:intracellular signal transduction"/>
    <property type="evidence" value="ECO:0007669"/>
    <property type="project" value="InterPro"/>
</dbReference>
<dbReference type="RefSeq" id="XP_030642446.1">
    <property type="nucleotide sequence ID" value="XM_030786586.1"/>
</dbReference>
<protein>
    <submittedName>
        <fullName evidence="9">Ankyrin repeat and SOCS box protein 9-like</fullName>
    </submittedName>
</protein>
<feature type="repeat" description="ANK" evidence="6">
    <location>
        <begin position="137"/>
        <end position="166"/>
    </location>
</feature>
<dbReference type="InterPro" id="IPR036770">
    <property type="entry name" value="Ankyrin_rpt-contain_sf"/>
</dbReference>
<dbReference type="AlphaFoldDB" id="A0A6J2WGF5"/>
<dbReference type="SMART" id="SM00969">
    <property type="entry name" value="SOCS_box"/>
    <property type="match status" value="1"/>
</dbReference>
<dbReference type="Gene3D" id="1.10.750.20">
    <property type="entry name" value="SOCS box"/>
    <property type="match status" value="1"/>
</dbReference>
<feature type="domain" description="SOCS box" evidence="7">
    <location>
        <begin position="250"/>
        <end position="298"/>
    </location>
</feature>
<evidence type="ECO:0000259" key="7">
    <source>
        <dbReference type="PROSITE" id="PS50225"/>
    </source>
</evidence>
<dbReference type="SUPFAM" id="SSF158235">
    <property type="entry name" value="SOCS box-like"/>
    <property type="match status" value="1"/>
</dbReference>
<evidence type="ECO:0000256" key="4">
    <source>
        <dbReference type="ARBA" id="ARBA00022786"/>
    </source>
</evidence>
<keyword evidence="3" id="KW-0677">Repeat</keyword>
<proteinExistence type="inferred from homology"/>
<comment type="pathway">
    <text evidence="1">Protein modification; protein ubiquitination.</text>
</comment>
<evidence type="ECO:0000256" key="2">
    <source>
        <dbReference type="ARBA" id="ARBA00005949"/>
    </source>
</evidence>
<comment type="similarity">
    <text evidence="2">Belongs to the ankyrin SOCS box (ASB) family.</text>
</comment>
<evidence type="ECO:0000256" key="6">
    <source>
        <dbReference type="PROSITE-ProRule" id="PRU00023"/>
    </source>
</evidence>
<dbReference type="InterPro" id="IPR051573">
    <property type="entry name" value="Ankyrin-SOCS_box_domain"/>
</dbReference>
<dbReference type="Gene3D" id="1.25.40.20">
    <property type="entry name" value="Ankyrin repeat-containing domain"/>
    <property type="match status" value="1"/>
</dbReference>
<gene>
    <name evidence="9" type="primary">LOC115822672</name>
</gene>
<dbReference type="FunFam" id="1.25.40.20:FF:000016">
    <property type="entry name" value="Ankyrin repeat and SOCS box containing 5"/>
    <property type="match status" value="1"/>
</dbReference>
<dbReference type="InParanoid" id="A0A6J2WGF5"/>
<feature type="repeat" description="ANK" evidence="6">
    <location>
        <begin position="34"/>
        <end position="66"/>
    </location>
</feature>
<dbReference type="SMART" id="SM00248">
    <property type="entry name" value="ANK"/>
    <property type="match status" value="6"/>
</dbReference>
<dbReference type="GO" id="GO:0016567">
    <property type="term" value="P:protein ubiquitination"/>
    <property type="evidence" value="ECO:0007669"/>
    <property type="project" value="UniProtKB-UniPathway"/>
</dbReference>
<organism evidence="8 9">
    <name type="scientific">Chanos chanos</name>
    <name type="common">Milkfish</name>
    <name type="synonym">Mugil chanos</name>
    <dbReference type="NCBI Taxonomy" id="29144"/>
    <lineage>
        <taxon>Eukaryota</taxon>
        <taxon>Metazoa</taxon>
        <taxon>Chordata</taxon>
        <taxon>Craniata</taxon>
        <taxon>Vertebrata</taxon>
        <taxon>Euteleostomi</taxon>
        <taxon>Actinopterygii</taxon>
        <taxon>Neopterygii</taxon>
        <taxon>Teleostei</taxon>
        <taxon>Ostariophysi</taxon>
        <taxon>Gonorynchiformes</taxon>
        <taxon>Chanidae</taxon>
        <taxon>Chanos</taxon>
    </lineage>
</organism>
<evidence type="ECO:0000256" key="1">
    <source>
        <dbReference type="ARBA" id="ARBA00004906"/>
    </source>
</evidence>
<dbReference type="InterPro" id="IPR001496">
    <property type="entry name" value="SOCS_box"/>
</dbReference>
<dbReference type="PANTHER" id="PTHR24136">
    <property type="entry name" value="SOWAH (DROSOPHILA) HOMOLOG"/>
    <property type="match status" value="1"/>
</dbReference>
<dbReference type="PROSITE" id="PS50088">
    <property type="entry name" value="ANK_REPEAT"/>
    <property type="match status" value="6"/>
</dbReference>
<keyword evidence="8" id="KW-1185">Reference proteome</keyword>
<feature type="repeat" description="ANK" evidence="6">
    <location>
        <begin position="67"/>
        <end position="99"/>
    </location>
</feature>
<dbReference type="InterPro" id="IPR002110">
    <property type="entry name" value="Ankyrin_rpt"/>
</dbReference>
<feature type="repeat" description="ANK" evidence="6">
    <location>
        <begin position="199"/>
        <end position="231"/>
    </location>
</feature>
<keyword evidence="5 6" id="KW-0040">ANK repeat</keyword>
<dbReference type="Proteomes" id="UP000504632">
    <property type="component" value="Chromosome 10"/>
</dbReference>
<dbReference type="CDD" id="cd03716">
    <property type="entry name" value="SOCS_ASB_like"/>
    <property type="match status" value="1"/>
</dbReference>